<keyword evidence="2" id="KW-0648">Protein biosynthesis</keyword>
<feature type="domain" description="Ribosome recycling factor" evidence="4">
    <location>
        <begin position="16"/>
        <end position="176"/>
    </location>
</feature>
<dbReference type="EMBL" id="DSPJ01000053">
    <property type="protein sequence ID" value="HEX61887.1"/>
    <property type="molecule type" value="Genomic_DNA"/>
</dbReference>
<accession>A0A832E1Y0</accession>
<evidence type="ECO:0000256" key="1">
    <source>
        <dbReference type="ARBA" id="ARBA00005912"/>
    </source>
</evidence>
<reference evidence="5" key="1">
    <citation type="journal article" date="2020" name="mSystems">
        <title>Genome- and Community-Level Interaction Insights into Carbon Utilization and Element Cycling Functions of Hydrothermarchaeota in Hydrothermal Sediment.</title>
        <authorList>
            <person name="Zhou Z."/>
            <person name="Liu Y."/>
            <person name="Xu W."/>
            <person name="Pan J."/>
            <person name="Luo Z.H."/>
            <person name="Li M."/>
        </authorList>
    </citation>
    <scope>NUCLEOTIDE SEQUENCE [LARGE SCALE GENOMIC DNA]</scope>
    <source>
        <strain evidence="5">SpSt-361</strain>
    </source>
</reference>
<sequence length="178" mass="20328">MISGLEQKFEQVLAELREDLARIRTGRAYSALVEDLKVPVYGSVMTLKELASIAIPEPRQILITPWDKTIVPDVEKALRVQNFSPAVEETTIRIVLPPLTGEERGKIVKEVETRAEEAKVSLRMARREEVEQIEAAKKKKEISEDDEFSQKKAVDQLLDNYNRKVDEVSREKVSQIQL</sequence>
<evidence type="ECO:0000259" key="4">
    <source>
        <dbReference type="Pfam" id="PF01765"/>
    </source>
</evidence>
<protein>
    <submittedName>
        <fullName evidence="5">Ribosome recycling factor</fullName>
    </submittedName>
</protein>
<proteinExistence type="inferred from homology"/>
<dbReference type="GO" id="GO:0006412">
    <property type="term" value="P:translation"/>
    <property type="evidence" value="ECO:0007669"/>
    <property type="project" value="UniProtKB-KW"/>
</dbReference>
<dbReference type="SUPFAM" id="SSF55194">
    <property type="entry name" value="Ribosome recycling factor, RRF"/>
    <property type="match status" value="1"/>
</dbReference>
<feature type="coiled-coil region" evidence="3">
    <location>
        <begin position="108"/>
        <end position="171"/>
    </location>
</feature>
<dbReference type="InterPro" id="IPR036191">
    <property type="entry name" value="RRF_sf"/>
</dbReference>
<dbReference type="GO" id="GO:0043023">
    <property type="term" value="F:ribosomal large subunit binding"/>
    <property type="evidence" value="ECO:0007669"/>
    <property type="project" value="TreeGrafter"/>
</dbReference>
<comment type="caution">
    <text evidence="5">The sequence shown here is derived from an EMBL/GenBank/DDBJ whole genome shotgun (WGS) entry which is preliminary data.</text>
</comment>
<dbReference type="InterPro" id="IPR023584">
    <property type="entry name" value="Ribosome_recyc_fac_dom"/>
</dbReference>
<organism evidence="5">
    <name type="scientific">candidate division WWE3 bacterium</name>
    <dbReference type="NCBI Taxonomy" id="2053526"/>
    <lineage>
        <taxon>Bacteria</taxon>
        <taxon>Katanobacteria</taxon>
    </lineage>
</organism>
<dbReference type="Pfam" id="PF01765">
    <property type="entry name" value="RRF"/>
    <property type="match status" value="1"/>
</dbReference>
<dbReference type="Gene3D" id="3.30.1360.40">
    <property type="match status" value="1"/>
</dbReference>
<evidence type="ECO:0000256" key="3">
    <source>
        <dbReference type="SAM" id="Coils"/>
    </source>
</evidence>
<dbReference type="AlphaFoldDB" id="A0A832E1Y0"/>
<comment type="similarity">
    <text evidence="1">Belongs to the RRF family.</text>
</comment>
<gene>
    <name evidence="5" type="ORF">ENR01_01880</name>
</gene>
<dbReference type="Gene3D" id="1.10.132.20">
    <property type="entry name" value="Ribosome-recycling factor"/>
    <property type="match status" value="1"/>
</dbReference>
<evidence type="ECO:0000256" key="2">
    <source>
        <dbReference type="ARBA" id="ARBA00022917"/>
    </source>
</evidence>
<dbReference type="PANTHER" id="PTHR20982:SF3">
    <property type="entry name" value="MITOCHONDRIAL RIBOSOME RECYCLING FACTOR PSEUDO 1"/>
    <property type="match status" value="1"/>
</dbReference>
<evidence type="ECO:0000313" key="5">
    <source>
        <dbReference type="EMBL" id="HEX61887.1"/>
    </source>
</evidence>
<keyword evidence="3" id="KW-0175">Coiled coil</keyword>
<dbReference type="PANTHER" id="PTHR20982">
    <property type="entry name" value="RIBOSOME RECYCLING FACTOR"/>
    <property type="match status" value="1"/>
</dbReference>
<name>A0A832E1Y0_UNCKA</name>
<dbReference type="InterPro" id="IPR002661">
    <property type="entry name" value="Ribosome_recyc_fac"/>
</dbReference>